<reference evidence="2 3" key="1">
    <citation type="journal article" date="2021" name="BMC Biol.">
        <title>Horizontally acquired antibacterial genes associated with adaptive radiation of ladybird beetles.</title>
        <authorList>
            <person name="Li H.S."/>
            <person name="Tang X.F."/>
            <person name="Huang Y.H."/>
            <person name="Xu Z.Y."/>
            <person name="Chen M.L."/>
            <person name="Du X.Y."/>
            <person name="Qiu B.Y."/>
            <person name="Chen P.T."/>
            <person name="Zhang W."/>
            <person name="Slipinski A."/>
            <person name="Escalona H.E."/>
            <person name="Waterhouse R.M."/>
            <person name="Zwick A."/>
            <person name="Pang H."/>
        </authorList>
    </citation>
    <scope>NUCLEOTIDE SEQUENCE [LARGE SCALE GENOMIC DNA]</scope>
    <source>
        <strain evidence="2">SYSU2018</strain>
    </source>
</reference>
<sequence length="92" mass="10610">MKSEAIMLSGRKNMFEVGNSKIKTNQNPEVLTLDPQLNFGTHIMEAPGKAMKKAEQLKTPQDKRRKRKDKENIGESGAFDHAIWVPRLERRY</sequence>
<evidence type="ECO:0000313" key="3">
    <source>
        <dbReference type="Proteomes" id="UP001516400"/>
    </source>
</evidence>
<feature type="region of interest" description="Disordered" evidence="1">
    <location>
        <begin position="49"/>
        <end position="76"/>
    </location>
</feature>
<name>A0ABD2N323_9CUCU</name>
<keyword evidence="3" id="KW-1185">Reference proteome</keyword>
<organism evidence="2 3">
    <name type="scientific">Cryptolaemus montrouzieri</name>
    <dbReference type="NCBI Taxonomy" id="559131"/>
    <lineage>
        <taxon>Eukaryota</taxon>
        <taxon>Metazoa</taxon>
        <taxon>Ecdysozoa</taxon>
        <taxon>Arthropoda</taxon>
        <taxon>Hexapoda</taxon>
        <taxon>Insecta</taxon>
        <taxon>Pterygota</taxon>
        <taxon>Neoptera</taxon>
        <taxon>Endopterygota</taxon>
        <taxon>Coleoptera</taxon>
        <taxon>Polyphaga</taxon>
        <taxon>Cucujiformia</taxon>
        <taxon>Coccinelloidea</taxon>
        <taxon>Coccinellidae</taxon>
        <taxon>Scymninae</taxon>
        <taxon>Scymnini</taxon>
        <taxon>Cryptolaemus</taxon>
    </lineage>
</organism>
<protein>
    <submittedName>
        <fullName evidence="2">Uncharacterized protein</fullName>
    </submittedName>
</protein>
<dbReference type="AlphaFoldDB" id="A0ABD2N323"/>
<evidence type="ECO:0000313" key="2">
    <source>
        <dbReference type="EMBL" id="KAL3273054.1"/>
    </source>
</evidence>
<evidence type="ECO:0000256" key="1">
    <source>
        <dbReference type="SAM" id="MobiDB-lite"/>
    </source>
</evidence>
<feature type="compositionally biased region" description="Basic and acidic residues" evidence="1">
    <location>
        <begin position="52"/>
        <end position="62"/>
    </location>
</feature>
<comment type="caution">
    <text evidence="2">The sequence shown here is derived from an EMBL/GenBank/DDBJ whole genome shotgun (WGS) entry which is preliminary data.</text>
</comment>
<dbReference type="EMBL" id="JABFTP020000062">
    <property type="protein sequence ID" value="KAL3273054.1"/>
    <property type="molecule type" value="Genomic_DNA"/>
</dbReference>
<dbReference type="Proteomes" id="UP001516400">
    <property type="component" value="Unassembled WGS sequence"/>
</dbReference>
<gene>
    <name evidence="2" type="ORF">HHI36_014510</name>
</gene>
<proteinExistence type="predicted"/>
<accession>A0ABD2N323</accession>